<comment type="subcellular location">
    <subcellularLocation>
        <location evidence="1">Membrane</location>
        <topology evidence="1">Multi-pass membrane protein</topology>
    </subcellularLocation>
</comment>
<dbReference type="GO" id="GO:0022857">
    <property type="term" value="F:transmembrane transporter activity"/>
    <property type="evidence" value="ECO:0007669"/>
    <property type="project" value="InterPro"/>
</dbReference>
<dbReference type="PANTHER" id="PTHR43791:SF19">
    <property type="entry name" value="TRANSPORTER, PUTATIVE (AFU_ORTHOLOGUE AFUA_1G01812)-RELATED"/>
    <property type="match status" value="1"/>
</dbReference>
<keyword evidence="9" id="KW-1185">Reference proteome</keyword>
<dbReference type="InterPro" id="IPR011701">
    <property type="entry name" value="MFS"/>
</dbReference>
<dbReference type="Gene3D" id="1.20.1250.20">
    <property type="entry name" value="MFS general substrate transporter like domains"/>
    <property type="match status" value="2"/>
</dbReference>
<evidence type="ECO:0000256" key="2">
    <source>
        <dbReference type="ARBA" id="ARBA00008335"/>
    </source>
</evidence>
<evidence type="ECO:0008006" key="10">
    <source>
        <dbReference type="Google" id="ProtNLM"/>
    </source>
</evidence>
<feature type="transmembrane region" description="Helical" evidence="7">
    <location>
        <begin position="367"/>
        <end position="389"/>
    </location>
</feature>
<feature type="transmembrane region" description="Helical" evidence="7">
    <location>
        <begin position="106"/>
        <end position="126"/>
    </location>
</feature>
<evidence type="ECO:0000256" key="6">
    <source>
        <dbReference type="ARBA" id="ARBA00023136"/>
    </source>
</evidence>
<evidence type="ECO:0000256" key="1">
    <source>
        <dbReference type="ARBA" id="ARBA00004141"/>
    </source>
</evidence>
<comment type="caution">
    <text evidence="8">The sequence shown here is derived from an EMBL/GenBank/DDBJ whole genome shotgun (WGS) entry which is preliminary data.</text>
</comment>
<dbReference type="OrthoDB" id="2962993at2759"/>
<comment type="similarity">
    <text evidence="2">Belongs to the major facilitator superfamily.</text>
</comment>
<dbReference type="Proteomes" id="UP000215289">
    <property type="component" value="Unassembled WGS sequence"/>
</dbReference>
<keyword evidence="4 7" id="KW-0812">Transmembrane</keyword>
<evidence type="ECO:0000256" key="4">
    <source>
        <dbReference type="ARBA" id="ARBA00022692"/>
    </source>
</evidence>
<feature type="transmembrane region" description="Helical" evidence="7">
    <location>
        <begin position="401"/>
        <end position="421"/>
    </location>
</feature>
<accession>A0A421CT85</accession>
<keyword evidence="3" id="KW-0813">Transport</keyword>
<proteinExistence type="inferred from homology"/>
<evidence type="ECO:0000256" key="3">
    <source>
        <dbReference type="ARBA" id="ARBA00022448"/>
    </source>
</evidence>
<feature type="transmembrane region" description="Helical" evidence="7">
    <location>
        <begin position="342"/>
        <end position="361"/>
    </location>
</feature>
<feature type="transmembrane region" description="Helical" evidence="7">
    <location>
        <begin position="133"/>
        <end position="153"/>
    </location>
</feature>
<evidence type="ECO:0000256" key="5">
    <source>
        <dbReference type="ARBA" id="ARBA00022989"/>
    </source>
</evidence>
<feature type="transmembrane region" description="Helical" evidence="7">
    <location>
        <begin position="159"/>
        <end position="181"/>
    </location>
</feature>
<dbReference type="GO" id="GO:0016020">
    <property type="term" value="C:membrane"/>
    <property type="evidence" value="ECO:0007669"/>
    <property type="project" value="UniProtKB-SubCell"/>
</dbReference>
<feature type="transmembrane region" description="Helical" evidence="7">
    <location>
        <begin position="226"/>
        <end position="249"/>
    </location>
</feature>
<feature type="transmembrane region" description="Helical" evidence="7">
    <location>
        <begin position="436"/>
        <end position="455"/>
    </location>
</feature>
<reference evidence="8 9" key="1">
    <citation type="submission" date="2018-08" db="EMBL/GenBank/DDBJ databases">
        <title>Draft genome sequences of two Aspergillus turcosus clinical strains isolated from bronchoalveolar lavage fluid: one azole-susceptible and the other azole-resistant.</title>
        <authorList>
            <person name="Parent-Michaud M."/>
            <person name="Dufresne P.J."/>
            <person name="Fournier E."/>
            <person name="Martineau C."/>
            <person name="Moreira S."/>
            <person name="Perkins V."/>
            <person name="De Repentigny L."/>
            <person name="Dufresne S.F."/>
        </authorList>
    </citation>
    <scope>NUCLEOTIDE SEQUENCE [LARGE SCALE GENOMIC DNA]</scope>
    <source>
        <strain evidence="8">HMR AF 1038</strain>
    </source>
</reference>
<dbReference type="AlphaFoldDB" id="A0A421CT85"/>
<evidence type="ECO:0000256" key="7">
    <source>
        <dbReference type="SAM" id="Phobius"/>
    </source>
</evidence>
<sequence>MAHTSNVKCVVENIPQVSHLEKEAQLNKMDLLDDPDEGLSEEERERIDRALVRKLDMKLIPWLSLLYLASYMDRQDSDLIDRTNIGNAKLDGLQAALHMTNNQFNLTLTIFFLSYALFEPLSNILLKRLRPSVFIPIIMIIWGTCMTVMGLVHDFSGLMAVRWFLGFSECGLFPGVGYLLSCWYKRSEFGVRMAIFFSAAALAGSFGGLLAAAIGTMNGVGGKEGWSWIFIIEGLATIVIAVISFWLICDFPDEATFLSPEDKKRVMRRLVADQQSSAEHEAFKMAYFWASVKDWKTYTSALIFSGYTAIKAQLLSVPPFAAAAILTITVGYIADRTRQRGICNMAVSVLGMIGFSMLLGAESAGTRYVGVFLGAMGIYPAISNTISWASNNTEGVYKRGVTLGFVIGFGNLHGMVSSNIYRGADAPRFYPGHATVLAYLVVLQFGGSVLQYILLRRENTKRQRGERDHWVEGLRHDQIALLGDNRPDFLYTL</sequence>
<organism evidence="8 9">
    <name type="scientific">Aspergillus turcosus</name>
    <dbReference type="NCBI Taxonomy" id="1245748"/>
    <lineage>
        <taxon>Eukaryota</taxon>
        <taxon>Fungi</taxon>
        <taxon>Dikarya</taxon>
        <taxon>Ascomycota</taxon>
        <taxon>Pezizomycotina</taxon>
        <taxon>Eurotiomycetes</taxon>
        <taxon>Eurotiomycetidae</taxon>
        <taxon>Eurotiales</taxon>
        <taxon>Aspergillaceae</taxon>
        <taxon>Aspergillus</taxon>
        <taxon>Aspergillus subgen. Fumigati</taxon>
    </lineage>
</organism>
<feature type="transmembrane region" description="Helical" evidence="7">
    <location>
        <begin position="193"/>
        <end position="214"/>
    </location>
</feature>
<protein>
    <recommendedName>
        <fullName evidence="10">Major facilitator superfamily (MFS) profile domain-containing protein</fullName>
    </recommendedName>
</protein>
<dbReference type="SUPFAM" id="SSF103473">
    <property type="entry name" value="MFS general substrate transporter"/>
    <property type="match status" value="1"/>
</dbReference>
<dbReference type="FunFam" id="1.20.1250.20:FF:000034">
    <property type="entry name" value="MFS general substrate transporter"/>
    <property type="match status" value="1"/>
</dbReference>
<keyword evidence="6 7" id="KW-0472">Membrane</keyword>
<dbReference type="EMBL" id="NIDN02000390">
    <property type="protein sequence ID" value="RLL93107.1"/>
    <property type="molecule type" value="Genomic_DNA"/>
</dbReference>
<dbReference type="FunFam" id="1.20.1250.20:FF:000013">
    <property type="entry name" value="MFS general substrate transporter"/>
    <property type="match status" value="1"/>
</dbReference>
<dbReference type="InterPro" id="IPR036259">
    <property type="entry name" value="MFS_trans_sf"/>
</dbReference>
<dbReference type="STRING" id="1245748.A0A421CT85"/>
<evidence type="ECO:0000313" key="8">
    <source>
        <dbReference type="EMBL" id="RLL93107.1"/>
    </source>
</evidence>
<name>A0A421CT85_9EURO</name>
<gene>
    <name evidence="8" type="ORF">CFD26_100680</name>
</gene>
<dbReference type="PANTHER" id="PTHR43791">
    <property type="entry name" value="PERMEASE-RELATED"/>
    <property type="match status" value="1"/>
</dbReference>
<dbReference type="Pfam" id="PF07690">
    <property type="entry name" value="MFS_1"/>
    <property type="match status" value="1"/>
</dbReference>
<keyword evidence="5 7" id="KW-1133">Transmembrane helix</keyword>
<evidence type="ECO:0000313" key="9">
    <source>
        <dbReference type="Proteomes" id="UP000215289"/>
    </source>
</evidence>